<dbReference type="GO" id="GO:0050660">
    <property type="term" value="F:flavin adenine dinucleotide binding"/>
    <property type="evidence" value="ECO:0007669"/>
    <property type="project" value="TreeGrafter"/>
</dbReference>
<dbReference type="InterPro" id="IPR023753">
    <property type="entry name" value="FAD/NAD-binding_dom"/>
</dbReference>
<feature type="binding site" evidence="5">
    <location>
        <position position="305"/>
    </location>
    <ligand>
        <name>NAD(+)</name>
        <dbReference type="ChEBI" id="CHEBI:57540"/>
    </ligand>
</feature>
<feature type="binding site" evidence="5">
    <location>
        <begin position="177"/>
        <end position="184"/>
    </location>
    <ligand>
        <name>NAD(+)</name>
        <dbReference type="ChEBI" id="CHEBI:57540"/>
    </ligand>
</feature>
<dbReference type="InterPro" id="IPR036188">
    <property type="entry name" value="FAD/NAD-bd_sf"/>
</dbReference>
<feature type="binding site" evidence="5">
    <location>
        <position position="200"/>
    </location>
    <ligand>
        <name>NAD(+)</name>
        <dbReference type="ChEBI" id="CHEBI:57540"/>
    </ligand>
</feature>
<evidence type="ECO:0000256" key="3">
    <source>
        <dbReference type="ARBA" id="ARBA00022827"/>
    </source>
</evidence>
<keyword evidence="10" id="KW-1185">Reference proteome</keyword>
<dbReference type="EMBL" id="JAASRM010000001">
    <property type="protein sequence ID" value="NIK86771.1"/>
    <property type="molecule type" value="Genomic_DNA"/>
</dbReference>
<keyword evidence="5" id="KW-0520">NAD</keyword>
<gene>
    <name evidence="9" type="ORF">FHS83_000089</name>
</gene>
<reference evidence="9 10" key="1">
    <citation type="submission" date="2020-03" db="EMBL/GenBank/DDBJ databases">
        <title>Genomic Encyclopedia of Type Strains, Phase IV (KMG-IV): sequencing the most valuable type-strain genomes for metagenomic binning, comparative biology and taxonomic classification.</title>
        <authorList>
            <person name="Goeker M."/>
        </authorList>
    </citation>
    <scope>NUCLEOTIDE SEQUENCE [LARGE SCALE GENOMIC DNA]</scope>
    <source>
        <strain evidence="9 10">DSM 19867</strain>
    </source>
</reference>
<dbReference type="PRINTS" id="PR00411">
    <property type="entry name" value="PNDRDTASEI"/>
</dbReference>
<dbReference type="Pfam" id="PF02852">
    <property type="entry name" value="Pyr_redox_dim"/>
    <property type="match status" value="1"/>
</dbReference>
<dbReference type="RefSeq" id="WP_167079784.1">
    <property type="nucleotide sequence ID" value="NZ_BAAADC010000001.1"/>
</dbReference>
<keyword evidence="3 5" id="KW-0274">FAD</keyword>
<name>A0A846MU86_9PROT</name>
<sequence>MTRHFDAAIIGAGQAGPALAARLTASGRSVAFAERHLFGGTCVNTGCTPTKALIASAKAARMIARASDYGLTLDAPARIDWAALMARKDRIVAASRDGVDRWLANMQGCTVYRGHAHLVGPHGISVGGEEIEADNIYLNVGCRAAAPALPGLAKVPYLTNSSILALEEIPEHLLIIGGSYVALEFAQMFRRFGAKVTIIEKSDRLVSREDPDTSHCIEDILRTEDILIKTGAACIGIDGVPGNITAHLNGTEKVSGSHLLLAVGRVPNTADLGLDVAGVMTDERGFIQVDDCLRTSVPHIWAMGDCNGKGAFTHTSYNDYEIIAANVLDRESRKLSDRITAYAIYIDPPMGRAGLTEAQAKATGRRIASGMRPMSRVSRAVEKGEEQGFMRITVDLDSSEILGAVIIGPGADEAIHSVLDMMAARAPWQTLQHVMHIHPTVSELLPTILGELKPVT</sequence>
<feature type="binding site" evidence="5">
    <location>
        <position position="264"/>
    </location>
    <ligand>
        <name>NAD(+)</name>
        <dbReference type="ChEBI" id="CHEBI:57540"/>
    </ligand>
</feature>
<accession>A0A846MU86</accession>
<keyword evidence="2" id="KW-0285">Flavoprotein</keyword>
<comment type="cofactor">
    <cofactor evidence="5">
        <name>FAD</name>
        <dbReference type="ChEBI" id="CHEBI:57692"/>
    </cofactor>
    <text evidence="5">Binds 1 FAD per subunit.</text>
</comment>
<dbReference type="Pfam" id="PF07992">
    <property type="entry name" value="Pyr_redox_2"/>
    <property type="match status" value="1"/>
</dbReference>
<dbReference type="Gene3D" id="3.30.390.30">
    <property type="match status" value="1"/>
</dbReference>
<keyword evidence="5" id="KW-0547">Nucleotide-binding</keyword>
<dbReference type="SUPFAM" id="SSF55424">
    <property type="entry name" value="FAD/NAD-linked reductases, dimerisation (C-terminal) domain"/>
    <property type="match status" value="1"/>
</dbReference>
<dbReference type="PANTHER" id="PTHR43014:SF2">
    <property type="entry name" value="MERCURIC REDUCTASE"/>
    <property type="match status" value="1"/>
</dbReference>
<dbReference type="Proteomes" id="UP000570514">
    <property type="component" value="Unassembled WGS sequence"/>
</dbReference>
<dbReference type="NCBIfam" id="NF004992">
    <property type="entry name" value="PRK06370.1-4"/>
    <property type="match status" value="1"/>
</dbReference>
<dbReference type="SUPFAM" id="SSF51905">
    <property type="entry name" value="FAD/NAD(P)-binding domain"/>
    <property type="match status" value="1"/>
</dbReference>
<comment type="similarity">
    <text evidence="1">Belongs to the class-I pyridine nucleotide-disulfide oxidoreductase family.</text>
</comment>
<evidence type="ECO:0000259" key="8">
    <source>
        <dbReference type="Pfam" id="PF07992"/>
    </source>
</evidence>
<dbReference type="InterPro" id="IPR016156">
    <property type="entry name" value="FAD/NAD-linked_Rdtase_dimer_sf"/>
</dbReference>
<evidence type="ECO:0000313" key="10">
    <source>
        <dbReference type="Proteomes" id="UP000570514"/>
    </source>
</evidence>
<dbReference type="PANTHER" id="PTHR43014">
    <property type="entry name" value="MERCURIC REDUCTASE"/>
    <property type="match status" value="1"/>
</dbReference>
<evidence type="ECO:0000256" key="6">
    <source>
        <dbReference type="PIRSR" id="PIRSR000350-4"/>
    </source>
</evidence>
<feature type="binding site" evidence="5">
    <location>
        <position position="51"/>
    </location>
    <ligand>
        <name>FAD</name>
        <dbReference type="ChEBI" id="CHEBI:57692"/>
    </ligand>
</feature>
<evidence type="ECO:0000256" key="2">
    <source>
        <dbReference type="ARBA" id="ARBA00022630"/>
    </source>
</evidence>
<proteinExistence type="inferred from homology"/>
<organism evidence="9 10">
    <name type="scientific">Rhizomicrobium palustre</name>
    <dbReference type="NCBI Taxonomy" id="189966"/>
    <lineage>
        <taxon>Bacteria</taxon>
        <taxon>Pseudomonadati</taxon>
        <taxon>Pseudomonadota</taxon>
        <taxon>Alphaproteobacteria</taxon>
        <taxon>Micropepsales</taxon>
        <taxon>Micropepsaceae</taxon>
        <taxon>Rhizomicrobium</taxon>
    </lineage>
</organism>
<feature type="active site" description="Proton acceptor" evidence="4">
    <location>
        <position position="438"/>
    </location>
</feature>
<dbReference type="PIRSF" id="PIRSF000350">
    <property type="entry name" value="Mercury_reductase_MerA"/>
    <property type="match status" value="1"/>
</dbReference>
<evidence type="ECO:0000313" key="9">
    <source>
        <dbReference type="EMBL" id="NIK86771.1"/>
    </source>
</evidence>
<dbReference type="AlphaFoldDB" id="A0A846MU86"/>
<comment type="caution">
    <text evidence="9">The sequence shown here is derived from an EMBL/GenBank/DDBJ whole genome shotgun (WGS) entry which is preliminary data.</text>
</comment>
<dbReference type="GO" id="GO:0003955">
    <property type="term" value="F:NAD(P)H dehydrogenase (quinone) activity"/>
    <property type="evidence" value="ECO:0007669"/>
    <property type="project" value="TreeGrafter"/>
</dbReference>
<feature type="domain" description="Pyridine nucleotide-disulphide oxidoreductase dimerisation" evidence="7">
    <location>
        <begin position="341"/>
        <end position="445"/>
    </location>
</feature>
<keyword evidence="9" id="KW-0670">Pyruvate</keyword>
<feature type="disulfide bond" description="Redox-active" evidence="6">
    <location>
        <begin position="42"/>
        <end position="47"/>
    </location>
</feature>
<evidence type="ECO:0000256" key="4">
    <source>
        <dbReference type="PIRSR" id="PIRSR000350-2"/>
    </source>
</evidence>
<dbReference type="Gene3D" id="3.50.50.60">
    <property type="entry name" value="FAD/NAD(P)-binding domain"/>
    <property type="match status" value="2"/>
</dbReference>
<feature type="domain" description="FAD/NAD(P)-binding" evidence="8">
    <location>
        <begin position="6"/>
        <end position="316"/>
    </location>
</feature>
<dbReference type="PRINTS" id="PR00368">
    <property type="entry name" value="FADPNR"/>
</dbReference>
<protein>
    <submittedName>
        <fullName evidence="9">Pyruvate/2-oxoglutarate dehydrogenase complex dihydrolipoamide dehydrogenase (E3) component</fullName>
    </submittedName>
</protein>
<dbReference type="InterPro" id="IPR001100">
    <property type="entry name" value="Pyr_nuc-diS_OxRdtase"/>
</dbReference>
<evidence type="ECO:0000256" key="5">
    <source>
        <dbReference type="PIRSR" id="PIRSR000350-3"/>
    </source>
</evidence>
<evidence type="ECO:0000259" key="7">
    <source>
        <dbReference type="Pfam" id="PF02852"/>
    </source>
</evidence>
<dbReference type="InterPro" id="IPR004099">
    <property type="entry name" value="Pyr_nucl-diS_OxRdtase_dimer"/>
</dbReference>
<evidence type="ECO:0000256" key="1">
    <source>
        <dbReference type="ARBA" id="ARBA00007532"/>
    </source>
</evidence>